<gene>
    <name evidence="1" type="ORF">BjapCC829_21730</name>
</gene>
<dbReference type="Pfam" id="PF19698">
    <property type="entry name" value="DUF6197"/>
    <property type="match status" value="1"/>
</dbReference>
<reference evidence="1" key="1">
    <citation type="submission" date="2021-11" db="EMBL/GenBank/DDBJ databases">
        <title>Australian commercial rhizobial inoculants.</title>
        <authorList>
            <person name="Kohlmeier M.G."/>
            <person name="O'Hara G.W."/>
            <person name="Colombi E."/>
            <person name="Ramsay J.P."/>
            <person name="Terpolilli J."/>
        </authorList>
    </citation>
    <scope>NUCLEOTIDE SEQUENCE</scope>
    <source>
        <strain evidence="1">CC829</strain>
    </source>
</reference>
<evidence type="ECO:0000313" key="2">
    <source>
        <dbReference type="Proteomes" id="UP001430990"/>
    </source>
</evidence>
<accession>A0ABY3QZZ2</accession>
<name>A0ABY3QZZ2_9BRAD</name>
<evidence type="ECO:0000313" key="1">
    <source>
        <dbReference type="EMBL" id="UFW91014.1"/>
    </source>
</evidence>
<organism evidence="1 2">
    <name type="scientific">Bradyrhizobium barranii</name>
    <dbReference type="NCBI Taxonomy" id="2992140"/>
    <lineage>
        <taxon>Bacteria</taxon>
        <taxon>Pseudomonadati</taxon>
        <taxon>Pseudomonadota</taxon>
        <taxon>Alphaproteobacteria</taxon>
        <taxon>Hyphomicrobiales</taxon>
        <taxon>Nitrobacteraceae</taxon>
        <taxon>Bradyrhizobium</taxon>
    </lineage>
</organism>
<dbReference type="Proteomes" id="UP001430990">
    <property type="component" value="Chromosome"/>
</dbReference>
<dbReference type="InterPro" id="IPR045677">
    <property type="entry name" value="DUF6197"/>
</dbReference>
<dbReference type="EMBL" id="CP088100">
    <property type="protein sequence ID" value="UFW91014.1"/>
    <property type="molecule type" value="Genomic_DNA"/>
</dbReference>
<protein>
    <submittedName>
        <fullName evidence="1">Uncharacterized protein</fullName>
    </submittedName>
</protein>
<dbReference type="RefSeq" id="WP_231145003.1">
    <property type="nucleotide sequence ID" value="NZ_CP088100.1"/>
</dbReference>
<sequence length="100" mass="10975">MEGVLGRAKELLQSEGWWQPGDGNPASGRRCAHEAILDACNGVSRLNGKPAVFILSRIVAPEGRGTSIELVEWNDRRGRTREEVMSAFDQAISRAREAGR</sequence>
<proteinExistence type="predicted"/>
<keyword evidence="2" id="KW-1185">Reference proteome</keyword>